<sequence length="129" mass="14041">MADTENIFEELPDMDTFGGRFSRALDACDLDARGFARRIGVRTATVRAWETDRTMPNFHRLTKIAGLLGVSIAWLLHGVGQGPNVSGAEAESPEHVGEQLAKLKLLHAETGQLISRLQGDLDRMAAAGR</sequence>
<keyword evidence="3" id="KW-1185">Reference proteome</keyword>
<dbReference type="Pfam" id="PF01381">
    <property type="entry name" value="HTH_3"/>
    <property type="match status" value="1"/>
</dbReference>
<proteinExistence type="predicted"/>
<dbReference type="Proteomes" id="UP001549076">
    <property type="component" value="Unassembled WGS sequence"/>
</dbReference>
<feature type="domain" description="HTH cro/C1-type" evidence="1">
    <location>
        <begin position="35"/>
        <end position="75"/>
    </location>
</feature>
<dbReference type="InterPro" id="IPR001387">
    <property type="entry name" value="Cro/C1-type_HTH"/>
</dbReference>
<organism evidence="2 3">
    <name type="scientific">Aquamicrobium terrae</name>
    <dbReference type="NCBI Taxonomy" id="1324945"/>
    <lineage>
        <taxon>Bacteria</taxon>
        <taxon>Pseudomonadati</taxon>
        <taxon>Pseudomonadota</taxon>
        <taxon>Alphaproteobacteria</taxon>
        <taxon>Hyphomicrobiales</taxon>
        <taxon>Phyllobacteriaceae</taxon>
        <taxon>Aquamicrobium</taxon>
    </lineage>
</organism>
<evidence type="ECO:0000313" key="3">
    <source>
        <dbReference type="Proteomes" id="UP001549076"/>
    </source>
</evidence>
<dbReference type="PROSITE" id="PS50943">
    <property type="entry name" value="HTH_CROC1"/>
    <property type="match status" value="1"/>
</dbReference>
<protein>
    <submittedName>
        <fullName evidence="2">Transcriptional regulator with XRE-family HTH domain</fullName>
    </submittedName>
</protein>
<dbReference type="EMBL" id="JBEPML010000002">
    <property type="protein sequence ID" value="MET3790402.1"/>
    <property type="molecule type" value="Genomic_DNA"/>
</dbReference>
<dbReference type="CDD" id="cd00093">
    <property type="entry name" value="HTH_XRE"/>
    <property type="match status" value="1"/>
</dbReference>
<dbReference type="InterPro" id="IPR010982">
    <property type="entry name" value="Lambda_DNA-bd_dom_sf"/>
</dbReference>
<evidence type="ECO:0000259" key="1">
    <source>
        <dbReference type="PROSITE" id="PS50943"/>
    </source>
</evidence>
<dbReference type="RefSeq" id="WP_354192562.1">
    <property type="nucleotide sequence ID" value="NZ_JBEPML010000002.1"/>
</dbReference>
<name>A0ABV2MXT6_9HYPH</name>
<dbReference type="Gene3D" id="1.10.260.40">
    <property type="entry name" value="lambda repressor-like DNA-binding domains"/>
    <property type="match status" value="1"/>
</dbReference>
<evidence type="ECO:0000313" key="2">
    <source>
        <dbReference type="EMBL" id="MET3790402.1"/>
    </source>
</evidence>
<gene>
    <name evidence="2" type="ORF">ABID37_000593</name>
</gene>
<comment type="caution">
    <text evidence="2">The sequence shown here is derived from an EMBL/GenBank/DDBJ whole genome shotgun (WGS) entry which is preliminary data.</text>
</comment>
<dbReference type="SUPFAM" id="SSF47413">
    <property type="entry name" value="lambda repressor-like DNA-binding domains"/>
    <property type="match status" value="1"/>
</dbReference>
<accession>A0ABV2MXT6</accession>
<reference evidence="2 3" key="1">
    <citation type="submission" date="2024-06" db="EMBL/GenBank/DDBJ databases">
        <title>Genomic Encyclopedia of Type Strains, Phase IV (KMG-IV): sequencing the most valuable type-strain genomes for metagenomic binning, comparative biology and taxonomic classification.</title>
        <authorList>
            <person name="Goeker M."/>
        </authorList>
    </citation>
    <scope>NUCLEOTIDE SEQUENCE [LARGE SCALE GENOMIC DNA]</scope>
    <source>
        <strain evidence="2 3">DSM 27865</strain>
    </source>
</reference>
<dbReference type="SMART" id="SM00530">
    <property type="entry name" value="HTH_XRE"/>
    <property type="match status" value="1"/>
</dbReference>